<dbReference type="RefSeq" id="WP_307355708.1">
    <property type="nucleotide sequence ID" value="NZ_BAAACJ010000001.1"/>
</dbReference>
<keyword evidence="1" id="KW-0472">Membrane</keyword>
<reference evidence="2 3" key="1">
    <citation type="submission" date="2023-07" db="EMBL/GenBank/DDBJ databases">
        <title>Genomic Encyclopedia of Type Strains, Phase IV (KMG-IV): sequencing the most valuable type-strain genomes for metagenomic binning, comparative biology and taxonomic classification.</title>
        <authorList>
            <person name="Goeker M."/>
        </authorList>
    </citation>
    <scope>NUCLEOTIDE SEQUENCE [LARGE SCALE GENOMIC DNA]</scope>
    <source>
        <strain evidence="2 3">DSM 1400</strain>
    </source>
</reference>
<keyword evidence="1" id="KW-1133">Transmembrane helix</keyword>
<evidence type="ECO:0000313" key="3">
    <source>
        <dbReference type="Proteomes" id="UP001224418"/>
    </source>
</evidence>
<evidence type="ECO:0000313" key="2">
    <source>
        <dbReference type="EMBL" id="MDQ0479753.1"/>
    </source>
</evidence>
<name>A0ABU0JUE8_HATLI</name>
<keyword evidence="3" id="KW-1185">Reference proteome</keyword>
<protein>
    <submittedName>
        <fullName evidence="2">Membrane-associated HD superfamily phosphohydrolase</fullName>
    </submittedName>
</protein>
<keyword evidence="1" id="KW-0812">Transmembrane</keyword>
<dbReference type="EMBL" id="JAUSWN010000011">
    <property type="protein sequence ID" value="MDQ0479753.1"/>
    <property type="molecule type" value="Genomic_DNA"/>
</dbReference>
<evidence type="ECO:0000256" key="1">
    <source>
        <dbReference type="SAM" id="Phobius"/>
    </source>
</evidence>
<sequence>MANKRRKPFYQKVWFWILTVILLVVAFGIGMIAGGGGDQLKNFFYEGTQLKRLFSKSEFKPEKVVKQYLEAIKKQDIEKASKLITDDSIEKEIKLKDTPEDKCVKNVFSKIKYSTGKVIKEKDSAIVKTSITSVDLTKIATKVLADALPKVMEQAFSDKGIDDEAQQQAIFDNLNKSINESGAPKVTTIVDIKVIKRNGKWRIEPNKDLANALSGNFYSIADGLANIDK</sequence>
<feature type="transmembrane region" description="Helical" evidence="1">
    <location>
        <begin position="13"/>
        <end position="33"/>
    </location>
</feature>
<proteinExistence type="predicted"/>
<organism evidence="2 3">
    <name type="scientific">Hathewaya limosa</name>
    <name type="common">Clostridium limosum</name>
    <dbReference type="NCBI Taxonomy" id="1536"/>
    <lineage>
        <taxon>Bacteria</taxon>
        <taxon>Bacillati</taxon>
        <taxon>Bacillota</taxon>
        <taxon>Clostridia</taxon>
        <taxon>Eubacteriales</taxon>
        <taxon>Clostridiaceae</taxon>
        <taxon>Hathewaya</taxon>
    </lineage>
</organism>
<accession>A0ABU0JUE8</accession>
<gene>
    <name evidence="2" type="ORF">QOZ93_001495</name>
</gene>
<dbReference type="Proteomes" id="UP001224418">
    <property type="component" value="Unassembled WGS sequence"/>
</dbReference>
<comment type="caution">
    <text evidence="2">The sequence shown here is derived from an EMBL/GenBank/DDBJ whole genome shotgun (WGS) entry which is preliminary data.</text>
</comment>